<dbReference type="InterPro" id="IPR052514">
    <property type="entry name" value="SAM-dependent_MTase"/>
</dbReference>
<keyword evidence="2" id="KW-0489">Methyltransferase</keyword>
<keyword evidence="2" id="KW-0808">Transferase</keyword>
<dbReference type="RefSeq" id="WP_321560808.1">
    <property type="nucleotide sequence ID" value="NZ_CP139558.1"/>
</dbReference>
<evidence type="ECO:0000313" key="3">
    <source>
        <dbReference type="Proteomes" id="UP001324380"/>
    </source>
</evidence>
<reference evidence="2 3" key="1">
    <citation type="submission" date="2023-11" db="EMBL/GenBank/DDBJ databases">
        <title>Analysis of the Genomes of Mucilaginibacter gossypii cycad 4 and M. sabulilitoris SNA2: microbes with the potential for plant growth promotion.</title>
        <authorList>
            <person name="Hirsch A.M."/>
            <person name="Humm E."/>
            <person name="Rubbi M."/>
            <person name="Del Vecchio G."/>
            <person name="Ha S.M."/>
            <person name="Pellegrini M."/>
            <person name="Gunsalus R.P."/>
        </authorList>
    </citation>
    <scope>NUCLEOTIDE SEQUENCE [LARGE SCALE GENOMIC DNA]</scope>
    <source>
        <strain evidence="2 3">SNA2</strain>
    </source>
</reference>
<gene>
    <name evidence="2" type="ORF">SNE25_20195</name>
</gene>
<name>A0ABZ0TGV1_9SPHI</name>
<organism evidence="2 3">
    <name type="scientific">Mucilaginibacter sabulilitoris</name>
    <dbReference type="NCBI Taxonomy" id="1173583"/>
    <lineage>
        <taxon>Bacteria</taxon>
        <taxon>Pseudomonadati</taxon>
        <taxon>Bacteroidota</taxon>
        <taxon>Sphingobacteriia</taxon>
        <taxon>Sphingobacteriales</taxon>
        <taxon>Sphingobacteriaceae</taxon>
        <taxon>Mucilaginibacter</taxon>
    </lineage>
</organism>
<dbReference type="GO" id="GO:0032259">
    <property type="term" value="P:methylation"/>
    <property type="evidence" value="ECO:0007669"/>
    <property type="project" value="UniProtKB-KW"/>
</dbReference>
<evidence type="ECO:0000313" key="2">
    <source>
        <dbReference type="EMBL" id="WPU91642.1"/>
    </source>
</evidence>
<keyword evidence="3" id="KW-1185">Reference proteome</keyword>
<dbReference type="EMBL" id="CP139558">
    <property type="protein sequence ID" value="WPU91642.1"/>
    <property type="molecule type" value="Genomic_DNA"/>
</dbReference>
<accession>A0ABZ0TGV1</accession>
<dbReference type="GO" id="GO:0008168">
    <property type="term" value="F:methyltransferase activity"/>
    <property type="evidence" value="ECO:0007669"/>
    <property type="project" value="UniProtKB-KW"/>
</dbReference>
<sequence>MEIYKPFKKIKSKISERLKADQFLSNSEKKKLRRLKRYEPAKIIFLKKELRIVDSLTFLHSYSEIFINKIYKFATVQEAPVIIDCGANIGLATIYFQLNFPGARIVAFEPDPDIYEVLNQNIAAFAFKDVVCKNEAVSNRDGLLSFWPEGGHSGMLAPPTDELKSVMVKAIRLRDFLRQYPRITFLKIDIEGEEINVIPDIADELKKVDYLFLEYHAFIGKEQQLDRLLQYITRAGLRYYIKEAADKPLPFIYRELFLNMEMLVNIFCYRN</sequence>
<dbReference type="NCBIfam" id="TIGR01444">
    <property type="entry name" value="fkbM_fam"/>
    <property type="match status" value="1"/>
</dbReference>
<protein>
    <submittedName>
        <fullName evidence="2">FkbM family methyltransferase</fullName>
    </submittedName>
</protein>
<dbReference type="InterPro" id="IPR029063">
    <property type="entry name" value="SAM-dependent_MTases_sf"/>
</dbReference>
<evidence type="ECO:0000259" key="1">
    <source>
        <dbReference type="Pfam" id="PF05050"/>
    </source>
</evidence>
<dbReference type="PANTHER" id="PTHR34203">
    <property type="entry name" value="METHYLTRANSFERASE, FKBM FAMILY PROTEIN"/>
    <property type="match status" value="1"/>
</dbReference>
<dbReference type="InterPro" id="IPR006342">
    <property type="entry name" value="FkbM_mtfrase"/>
</dbReference>
<dbReference type="SUPFAM" id="SSF53335">
    <property type="entry name" value="S-adenosyl-L-methionine-dependent methyltransferases"/>
    <property type="match status" value="1"/>
</dbReference>
<dbReference type="Pfam" id="PF05050">
    <property type="entry name" value="Methyltransf_21"/>
    <property type="match status" value="1"/>
</dbReference>
<dbReference type="Gene3D" id="3.40.50.150">
    <property type="entry name" value="Vaccinia Virus protein VP39"/>
    <property type="match status" value="1"/>
</dbReference>
<dbReference type="PANTHER" id="PTHR34203:SF15">
    <property type="entry name" value="SLL1173 PROTEIN"/>
    <property type="match status" value="1"/>
</dbReference>
<dbReference type="Proteomes" id="UP001324380">
    <property type="component" value="Chromosome"/>
</dbReference>
<proteinExistence type="predicted"/>
<feature type="domain" description="Methyltransferase FkbM" evidence="1">
    <location>
        <begin position="84"/>
        <end position="239"/>
    </location>
</feature>